<evidence type="ECO:0000256" key="4">
    <source>
        <dbReference type="ARBA" id="ARBA00022692"/>
    </source>
</evidence>
<evidence type="ECO:0000256" key="2">
    <source>
        <dbReference type="ARBA" id="ARBA00022448"/>
    </source>
</evidence>
<dbReference type="InterPro" id="IPR011701">
    <property type="entry name" value="MFS"/>
</dbReference>
<evidence type="ECO:0000256" key="5">
    <source>
        <dbReference type="ARBA" id="ARBA00022989"/>
    </source>
</evidence>
<dbReference type="GO" id="GO:0005886">
    <property type="term" value="C:plasma membrane"/>
    <property type="evidence" value="ECO:0007669"/>
    <property type="project" value="UniProtKB-SubCell"/>
</dbReference>
<protein>
    <submittedName>
        <fullName evidence="9">Major Facilitator Superfamily protein</fullName>
    </submittedName>
</protein>
<gene>
    <name evidence="9" type="ordered locus">PECL_1676</name>
</gene>
<evidence type="ECO:0000313" key="9">
    <source>
        <dbReference type="EMBL" id="AEV95893.1"/>
    </source>
</evidence>
<dbReference type="InterPro" id="IPR020846">
    <property type="entry name" value="MFS_dom"/>
</dbReference>
<dbReference type="Proteomes" id="UP000005444">
    <property type="component" value="Chromosome"/>
</dbReference>
<feature type="transmembrane region" description="Helical" evidence="7">
    <location>
        <begin position="388"/>
        <end position="406"/>
    </location>
</feature>
<dbReference type="EMBL" id="CP003137">
    <property type="protein sequence ID" value="AEV95893.1"/>
    <property type="molecule type" value="Genomic_DNA"/>
</dbReference>
<keyword evidence="4 7" id="KW-0812">Transmembrane</keyword>
<dbReference type="PROSITE" id="PS50850">
    <property type="entry name" value="MFS"/>
    <property type="match status" value="1"/>
</dbReference>
<feature type="transmembrane region" description="Helical" evidence="7">
    <location>
        <begin position="170"/>
        <end position="190"/>
    </location>
</feature>
<dbReference type="InterPro" id="IPR036259">
    <property type="entry name" value="MFS_trans_sf"/>
</dbReference>
<evidence type="ECO:0000313" key="10">
    <source>
        <dbReference type="Proteomes" id="UP000005444"/>
    </source>
</evidence>
<dbReference type="PATRIC" id="fig|701521.8.peg.1577"/>
<dbReference type="eggNOG" id="ENOG502ZBIK">
    <property type="taxonomic scope" value="Bacteria"/>
</dbReference>
<feature type="transmembrane region" description="Helical" evidence="7">
    <location>
        <begin position="43"/>
        <end position="65"/>
    </location>
</feature>
<dbReference type="KEGG" id="pce:PECL_1676"/>
<comment type="subcellular location">
    <subcellularLocation>
        <location evidence="1">Cell membrane</location>
        <topology evidence="1">Multi-pass membrane protein</topology>
    </subcellularLocation>
</comment>
<sequence>MNINSFFKNRAVITLTLANVFEVLGISIFNIVILTYAKDFPNANLFVSIASVASIFPGILGLILGRLADNTRKKSAALIRIKIYQAFIYILLANIITAKTTNIFFLVILINITSDILGMYSNNLQAPIVQKRVPSNLQRTTLGISQSVSMLVQPIGQSIGVVTLSLWHSYAIAGYINAIAFILSAIVLYLGKSSIKLSSKFSSKSNKRKKSFLSIFKQIFKTLRTASGVNVPLLLISIMLANTLTAGFSVINNLFLLDHPNVSGLPYSVSVLCVSIANIIGAIIGSLFHTRLTDKITLQRLISFEIICLVVLFINLWVFHYFLLILIPYFLLGWSIGQFNPKLDSEILKISDPNIIGSVFGAITSIATVASPIGSVGLVLIYNLFPTWITFSIVISILLVQFIFTTSNSMISPKKI</sequence>
<keyword evidence="5 7" id="KW-1133">Transmembrane helix</keyword>
<evidence type="ECO:0000256" key="1">
    <source>
        <dbReference type="ARBA" id="ARBA00004651"/>
    </source>
</evidence>
<evidence type="ECO:0000259" key="8">
    <source>
        <dbReference type="PROSITE" id="PS50850"/>
    </source>
</evidence>
<feature type="transmembrane region" description="Helical" evidence="7">
    <location>
        <begin position="231"/>
        <end position="255"/>
    </location>
</feature>
<keyword evidence="3" id="KW-1003">Cell membrane</keyword>
<feature type="domain" description="Major facilitator superfamily (MFS) profile" evidence="8">
    <location>
        <begin position="11"/>
        <end position="410"/>
    </location>
</feature>
<dbReference type="GO" id="GO:0022857">
    <property type="term" value="F:transmembrane transporter activity"/>
    <property type="evidence" value="ECO:0007669"/>
    <property type="project" value="InterPro"/>
</dbReference>
<dbReference type="Pfam" id="PF07690">
    <property type="entry name" value="MFS_1"/>
    <property type="match status" value="1"/>
</dbReference>
<dbReference type="PANTHER" id="PTHR23513">
    <property type="entry name" value="INTEGRAL MEMBRANE EFFLUX PROTEIN-RELATED"/>
    <property type="match status" value="1"/>
</dbReference>
<dbReference type="RefSeq" id="WP_014216087.1">
    <property type="nucleotide sequence ID" value="NC_016605.1"/>
</dbReference>
<organism evidence="9 10">
    <name type="scientific">Pediococcus claussenii (strain ATCC BAA-344 / DSM 14800 / JCM 18046 / KCTC 3811 / LMG 21948 / P06)</name>
    <dbReference type="NCBI Taxonomy" id="701521"/>
    <lineage>
        <taxon>Bacteria</taxon>
        <taxon>Bacillati</taxon>
        <taxon>Bacillota</taxon>
        <taxon>Bacilli</taxon>
        <taxon>Lactobacillales</taxon>
        <taxon>Lactobacillaceae</taxon>
        <taxon>Pediococcus</taxon>
    </lineage>
</organism>
<accession>G8PBA4</accession>
<feature type="transmembrane region" description="Helical" evidence="7">
    <location>
        <begin position="267"/>
        <end position="289"/>
    </location>
</feature>
<dbReference type="SUPFAM" id="SSF103473">
    <property type="entry name" value="MFS general substrate transporter"/>
    <property type="match status" value="1"/>
</dbReference>
<dbReference type="AlphaFoldDB" id="G8PBA4"/>
<proteinExistence type="predicted"/>
<dbReference type="HOGENOM" id="CLU_051151_2_1_9"/>
<feature type="transmembrane region" description="Helical" evidence="7">
    <location>
        <begin position="12"/>
        <end position="37"/>
    </location>
</feature>
<keyword evidence="2" id="KW-0813">Transport</keyword>
<evidence type="ECO:0000256" key="7">
    <source>
        <dbReference type="SAM" id="Phobius"/>
    </source>
</evidence>
<reference evidence="9 10" key="1">
    <citation type="journal article" date="2012" name="J. Bacteriol.">
        <title>Complete Genome Sequence of the Beer Spoilage Organism Pediococcus claussenii ATCC BAA-344T.</title>
        <authorList>
            <person name="Pittet V."/>
            <person name="Abegunde T."/>
            <person name="Marfleet T."/>
            <person name="Haakensen M."/>
            <person name="Morrow K."/>
            <person name="Jayaprakash T."/>
            <person name="Schroeder K."/>
            <person name="Trost B."/>
            <person name="Byrns S."/>
            <person name="Bergsveinson J."/>
            <person name="Kusalik A."/>
            <person name="Ziola B."/>
        </authorList>
    </citation>
    <scope>NUCLEOTIDE SEQUENCE [LARGE SCALE GENOMIC DNA]</scope>
    <source>
        <strain evidence="9 10">ATCC BAA-344</strain>
    </source>
</reference>
<feature type="transmembrane region" description="Helical" evidence="7">
    <location>
        <begin position="355"/>
        <end position="382"/>
    </location>
</feature>
<dbReference type="STRING" id="701521.PECL_1676"/>
<dbReference type="PANTHER" id="PTHR23513:SF6">
    <property type="entry name" value="MAJOR FACILITATOR SUPERFAMILY ASSOCIATED DOMAIN-CONTAINING PROTEIN"/>
    <property type="match status" value="1"/>
</dbReference>
<dbReference type="Gene3D" id="1.20.1250.20">
    <property type="entry name" value="MFS general substrate transporter like domains"/>
    <property type="match status" value="1"/>
</dbReference>
<keyword evidence="10" id="KW-1185">Reference proteome</keyword>
<keyword evidence="6 7" id="KW-0472">Membrane</keyword>
<name>G8PBA4_PEDCP</name>
<evidence type="ECO:0000256" key="3">
    <source>
        <dbReference type="ARBA" id="ARBA00022475"/>
    </source>
</evidence>
<feature type="transmembrane region" description="Helical" evidence="7">
    <location>
        <begin position="86"/>
        <end position="112"/>
    </location>
</feature>
<evidence type="ECO:0000256" key="6">
    <source>
        <dbReference type="ARBA" id="ARBA00023136"/>
    </source>
</evidence>